<comment type="similarity">
    <text evidence="1">Belongs to the LysR transcriptional regulatory family.</text>
</comment>
<accession>A0A852ZZ55</accession>
<dbReference type="AlphaFoldDB" id="A0A852ZZ55"/>
<evidence type="ECO:0000256" key="5">
    <source>
        <dbReference type="SAM" id="MobiDB-lite"/>
    </source>
</evidence>
<dbReference type="Proteomes" id="UP000567795">
    <property type="component" value="Unassembled WGS sequence"/>
</dbReference>
<dbReference type="GO" id="GO:0032993">
    <property type="term" value="C:protein-DNA complex"/>
    <property type="evidence" value="ECO:0007669"/>
    <property type="project" value="TreeGrafter"/>
</dbReference>
<dbReference type="SUPFAM" id="SSF53850">
    <property type="entry name" value="Periplasmic binding protein-like II"/>
    <property type="match status" value="1"/>
</dbReference>
<dbReference type="GO" id="GO:0003700">
    <property type="term" value="F:DNA-binding transcription factor activity"/>
    <property type="evidence" value="ECO:0007669"/>
    <property type="project" value="InterPro"/>
</dbReference>
<dbReference type="Pfam" id="PF00126">
    <property type="entry name" value="HTH_1"/>
    <property type="match status" value="1"/>
</dbReference>
<dbReference type="InterPro" id="IPR036390">
    <property type="entry name" value="WH_DNA-bd_sf"/>
</dbReference>
<evidence type="ECO:0000256" key="1">
    <source>
        <dbReference type="ARBA" id="ARBA00009437"/>
    </source>
</evidence>
<dbReference type="CDD" id="cd08414">
    <property type="entry name" value="PBP2_LTTR_aromatics_like"/>
    <property type="match status" value="1"/>
</dbReference>
<sequence>MDLIRHLRCFLAVAEEGHFGHAAARLGMAQPPLSQRIQRLERELGVRLFDRGSRGVSVTPAGRLLLADATRLLESADALFATADRARRGEVGTLRAAVLPDTGAAAVTAVLTGFRTTSPGVQLDLHELGTTDQLARLADRSLDVGLVQHPCDLTGLELGPLLRRPLGVLTAATATPGASASAPGASSTPGASALGPPSGPVRLADLAGSALVLFPRAKAPGLHDEILTTCARHGYTPAEVREAENPQFVHGLVASGEAVAFAPHTPGAGPGTVWRPLAGAPLAWRLSTAWPSGGGSPAVRAFAAVVLRALCEHAGTTADIPDRPVHPRPTSEFLT</sequence>
<proteinExistence type="inferred from homology"/>
<evidence type="ECO:0000256" key="3">
    <source>
        <dbReference type="ARBA" id="ARBA00023125"/>
    </source>
</evidence>
<keyword evidence="3 7" id="KW-0238">DNA-binding</keyword>
<dbReference type="PANTHER" id="PTHR30346">
    <property type="entry name" value="TRANSCRIPTIONAL DUAL REGULATOR HCAR-RELATED"/>
    <property type="match status" value="1"/>
</dbReference>
<dbReference type="Gene3D" id="1.10.10.10">
    <property type="entry name" value="Winged helix-like DNA-binding domain superfamily/Winged helix DNA-binding domain"/>
    <property type="match status" value="1"/>
</dbReference>
<evidence type="ECO:0000256" key="4">
    <source>
        <dbReference type="ARBA" id="ARBA00023163"/>
    </source>
</evidence>
<dbReference type="EMBL" id="JACBZD010000002">
    <property type="protein sequence ID" value="NYI07663.1"/>
    <property type="molecule type" value="Genomic_DNA"/>
</dbReference>
<dbReference type="PANTHER" id="PTHR30346:SF0">
    <property type="entry name" value="HCA OPERON TRANSCRIPTIONAL ACTIVATOR HCAR"/>
    <property type="match status" value="1"/>
</dbReference>
<reference evidence="7 8" key="1">
    <citation type="submission" date="2020-07" db="EMBL/GenBank/DDBJ databases">
        <title>Sequencing the genomes of 1000 actinobacteria strains.</title>
        <authorList>
            <person name="Klenk H.-P."/>
        </authorList>
    </citation>
    <scope>NUCLEOTIDE SEQUENCE [LARGE SCALE GENOMIC DNA]</scope>
    <source>
        <strain evidence="7 8">DSM 42178</strain>
    </source>
</reference>
<keyword evidence="4" id="KW-0804">Transcription</keyword>
<keyword evidence="8" id="KW-1185">Reference proteome</keyword>
<dbReference type="SUPFAM" id="SSF46785">
    <property type="entry name" value="Winged helix' DNA-binding domain"/>
    <property type="match status" value="1"/>
</dbReference>
<organism evidence="7 8">
    <name type="scientific">Allostreptomyces psammosilenae</name>
    <dbReference type="NCBI Taxonomy" id="1892865"/>
    <lineage>
        <taxon>Bacteria</taxon>
        <taxon>Bacillati</taxon>
        <taxon>Actinomycetota</taxon>
        <taxon>Actinomycetes</taxon>
        <taxon>Kitasatosporales</taxon>
        <taxon>Streptomycetaceae</taxon>
        <taxon>Allostreptomyces</taxon>
    </lineage>
</organism>
<gene>
    <name evidence="7" type="ORF">FHU37_004692</name>
</gene>
<dbReference type="InterPro" id="IPR036388">
    <property type="entry name" value="WH-like_DNA-bd_sf"/>
</dbReference>
<protein>
    <submittedName>
        <fullName evidence="7">DNA-binding transcriptional LysR family regulator</fullName>
    </submittedName>
</protein>
<evidence type="ECO:0000313" key="7">
    <source>
        <dbReference type="EMBL" id="NYI07663.1"/>
    </source>
</evidence>
<dbReference type="InterPro" id="IPR005119">
    <property type="entry name" value="LysR_subst-bd"/>
</dbReference>
<evidence type="ECO:0000256" key="2">
    <source>
        <dbReference type="ARBA" id="ARBA00023015"/>
    </source>
</evidence>
<comment type="caution">
    <text evidence="7">The sequence shown here is derived from an EMBL/GenBank/DDBJ whole genome shotgun (WGS) entry which is preliminary data.</text>
</comment>
<dbReference type="Pfam" id="PF03466">
    <property type="entry name" value="LysR_substrate"/>
    <property type="match status" value="1"/>
</dbReference>
<keyword evidence="2" id="KW-0805">Transcription regulation</keyword>
<dbReference type="PRINTS" id="PR00039">
    <property type="entry name" value="HTHLYSR"/>
</dbReference>
<dbReference type="FunFam" id="1.10.10.10:FF:000001">
    <property type="entry name" value="LysR family transcriptional regulator"/>
    <property type="match status" value="1"/>
</dbReference>
<feature type="domain" description="HTH lysR-type" evidence="6">
    <location>
        <begin position="1"/>
        <end position="59"/>
    </location>
</feature>
<evidence type="ECO:0000313" key="8">
    <source>
        <dbReference type="Proteomes" id="UP000567795"/>
    </source>
</evidence>
<name>A0A852ZZ55_9ACTN</name>
<feature type="region of interest" description="Disordered" evidence="5">
    <location>
        <begin position="176"/>
        <end position="196"/>
    </location>
</feature>
<dbReference type="InterPro" id="IPR000847">
    <property type="entry name" value="LysR_HTH_N"/>
</dbReference>
<dbReference type="PROSITE" id="PS50931">
    <property type="entry name" value="HTH_LYSR"/>
    <property type="match status" value="1"/>
</dbReference>
<dbReference type="RefSeq" id="WP_179816632.1">
    <property type="nucleotide sequence ID" value="NZ_JACBZD010000002.1"/>
</dbReference>
<dbReference type="GO" id="GO:0003677">
    <property type="term" value="F:DNA binding"/>
    <property type="evidence" value="ECO:0007669"/>
    <property type="project" value="UniProtKB-KW"/>
</dbReference>
<evidence type="ECO:0000259" key="6">
    <source>
        <dbReference type="PROSITE" id="PS50931"/>
    </source>
</evidence>
<dbReference type="Gene3D" id="3.40.190.10">
    <property type="entry name" value="Periplasmic binding protein-like II"/>
    <property type="match status" value="2"/>
</dbReference>